<dbReference type="Pfam" id="PF00258">
    <property type="entry name" value="Flavodoxin_1"/>
    <property type="match status" value="1"/>
</dbReference>
<dbReference type="RefSeq" id="WP_285390108.1">
    <property type="nucleotide sequence ID" value="NZ_JASSVS010000003.1"/>
</dbReference>
<keyword evidence="5" id="KW-1185">Reference proteome</keyword>
<dbReference type="Gene3D" id="3.40.50.360">
    <property type="match status" value="1"/>
</dbReference>
<feature type="domain" description="Flavodoxin-like" evidence="3">
    <location>
        <begin position="4"/>
        <end position="145"/>
    </location>
</feature>
<gene>
    <name evidence="4" type="ORF">QPM17_07895</name>
</gene>
<proteinExistence type="predicted"/>
<dbReference type="InterPro" id="IPR008254">
    <property type="entry name" value="Flavodoxin/NO_synth"/>
</dbReference>
<evidence type="ECO:0000313" key="5">
    <source>
        <dbReference type="Proteomes" id="UP001227964"/>
    </source>
</evidence>
<accession>A0ABT7ICV6</accession>
<reference evidence="4 5" key="1">
    <citation type="submission" date="2023-06" db="EMBL/GenBank/DDBJ databases">
        <title>Marinobacter azerbaijanicus a moderately halophilic, isolated from Urmia Lake in Azerbaijan region of Iran.</title>
        <authorList>
            <person name="Sanchez-Porro C."/>
            <person name="Aghdam E.M."/>
            <person name="Saheb S.M."/>
            <person name="Tarhriz V."/>
            <person name="Kazemi E."/>
            <person name="Ammozegar M.A."/>
            <person name="Ventosa A."/>
            <person name="Hejazi M.S."/>
        </authorList>
    </citation>
    <scope>NUCLEOTIDE SEQUENCE [LARGE SCALE GENOMIC DNA]</scope>
    <source>
        <strain evidence="4 5">TBZ242</strain>
    </source>
</reference>
<keyword evidence="1" id="KW-0285">Flavoprotein</keyword>
<dbReference type="Proteomes" id="UP001227964">
    <property type="component" value="Unassembled WGS sequence"/>
</dbReference>
<dbReference type="EMBL" id="JASSVS010000003">
    <property type="protein sequence ID" value="MDL0431043.1"/>
    <property type="molecule type" value="Genomic_DNA"/>
</dbReference>
<dbReference type="PROSITE" id="PS50902">
    <property type="entry name" value="FLAVODOXIN_LIKE"/>
    <property type="match status" value="1"/>
</dbReference>
<organism evidence="4 5">
    <name type="scientific">Marinobacter azerbaijanicus</name>
    <dbReference type="NCBI Taxonomy" id="3050455"/>
    <lineage>
        <taxon>Bacteria</taxon>
        <taxon>Pseudomonadati</taxon>
        <taxon>Pseudomonadota</taxon>
        <taxon>Gammaproteobacteria</taxon>
        <taxon>Pseudomonadales</taxon>
        <taxon>Marinobacteraceae</taxon>
        <taxon>Marinobacter</taxon>
    </lineage>
</organism>
<name>A0ABT7ICV6_9GAMM</name>
<sequence length="150" mass="16606">MATIRILVGSVYGGALLTARSLKKSLEQDGHQIIVLENPELEDITGNNDPVLICTSTTGQGEIPPNLLPFYLRLRDELPQQPERPFGVIVLGDSSYGDTFCGAGDLMEEAFYETSARKVGETFRIDALETTEPELEAEPWVRQWVEHLTG</sequence>
<dbReference type="NCBIfam" id="NF005989">
    <property type="entry name" value="PRK08105.1"/>
    <property type="match status" value="1"/>
</dbReference>
<comment type="caution">
    <text evidence="4">The sequence shown here is derived from an EMBL/GenBank/DDBJ whole genome shotgun (WGS) entry which is preliminary data.</text>
</comment>
<keyword evidence="2" id="KW-0288">FMN</keyword>
<evidence type="ECO:0000259" key="3">
    <source>
        <dbReference type="PROSITE" id="PS50902"/>
    </source>
</evidence>
<dbReference type="InterPro" id="IPR029039">
    <property type="entry name" value="Flavoprotein-like_sf"/>
</dbReference>
<protein>
    <submittedName>
        <fullName evidence="4">Flavodoxin</fullName>
    </submittedName>
</protein>
<evidence type="ECO:0000256" key="2">
    <source>
        <dbReference type="ARBA" id="ARBA00022643"/>
    </source>
</evidence>
<evidence type="ECO:0000313" key="4">
    <source>
        <dbReference type="EMBL" id="MDL0431043.1"/>
    </source>
</evidence>
<dbReference type="SUPFAM" id="SSF52218">
    <property type="entry name" value="Flavoproteins"/>
    <property type="match status" value="1"/>
</dbReference>
<evidence type="ECO:0000256" key="1">
    <source>
        <dbReference type="ARBA" id="ARBA00022630"/>
    </source>
</evidence>